<dbReference type="EMBL" id="BQNB010010613">
    <property type="protein sequence ID" value="GJS79671.1"/>
    <property type="molecule type" value="Genomic_DNA"/>
</dbReference>
<proteinExistence type="predicted"/>
<reference evidence="1" key="2">
    <citation type="submission" date="2022-01" db="EMBL/GenBank/DDBJ databases">
        <authorList>
            <person name="Yamashiro T."/>
            <person name="Shiraishi A."/>
            <person name="Satake H."/>
            <person name="Nakayama K."/>
        </authorList>
    </citation>
    <scope>NUCLEOTIDE SEQUENCE</scope>
</reference>
<organism evidence="1 2">
    <name type="scientific">Tanacetum coccineum</name>
    <dbReference type="NCBI Taxonomy" id="301880"/>
    <lineage>
        <taxon>Eukaryota</taxon>
        <taxon>Viridiplantae</taxon>
        <taxon>Streptophyta</taxon>
        <taxon>Embryophyta</taxon>
        <taxon>Tracheophyta</taxon>
        <taxon>Spermatophyta</taxon>
        <taxon>Magnoliopsida</taxon>
        <taxon>eudicotyledons</taxon>
        <taxon>Gunneridae</taxon>
        <taxon>Pentapetalae</taxon>
        <taxon>asterids</taxon>
        <taxon>campanulids</taxon>
        <taxon>Asterales</taxon>
        <taxon>Asteraceae</taxon>
        <taxon>Asteroideae</taxon>
        <taxon>Anthemideae</taxon>
        <taxon>Anthemidinae</taxon>
        <taxon>Tanacetum</taxon>
    </lineage>
</organism>
<accession>A0ABQ4YQD1</accession>
<sequence>MFLSTMKSLELKHPLSLQYQFLLSLNHQRSVFRFNDRITTLEKEVADLKKDPLHTQVTSLVDSHLDTRLGETKEEFMNFLSKSLTLRIKEQVRDRLPQILPQEVSTFAPPVIEKMIKESQNKVILAKVSSQPPSSCEAAASLTEFELKKILIDKIEKSESYLMAP</sequence>
<gene>
    <name evidence="1" type="ORF">Tco_0729552</name>
</gene>
<dbReference type="Proteomes" id="UP001151760">
    <property type="component" value="Unassembled WGS sequence"/>
</dbReference>
<comment type="caution">
    <text evidence="1">The sequence shown here is derived from an EMBL/GenBank/DDBJ whole genome shotgun (WGS) entry which is preliminary data.</text>
</comment>
<evidence type="ECO:0000313" key="2">
    <source>
        <dbReference type="Proteomes" id="UP001151760"/>
    </source>
</evidence>
<name>A0ABQ4YQD1_9ASTR</name>
<keyword evidence="2" id="KW-1185">Reference proteome</keyword>
<protein>
    <submittedName>
        <fullName evidence="1">Uncharacterized protein</fullName>
    </submittedName>
</protein>
<reference evidence="1" key="1">
    <citation type="journal article" date="2022" name="Int. J. Mol. Sci.">
        <title>Draft Genome of Tanacetum Coccineum: Genomic Comparison of Closely Related Tanacetum-Family Plants.</title>
        <authorList>
            <person name="Yamashiro T."/>
            <person name="Shiraishi A."/>
            <person name="Nakayama K."/>
            <person name="Satake H."/>
        </authorList>
    </citation>
    <scope>NUCLEOTIDE SEQUENCE</scope>
</reference>
<evidence type="ECO:0000313" key="1">
    <source>
        <dbReference type="EMBL" id="GJS79671.1"/>
    </source>
</evidence>